<evidence type="ECO:0000313" key="13">
    <source>
        <dbReference type="Proteomes" id="UP001152320"/>
    </source>
</evidence>
<evidence type="ECO:0000256" key="9">
    <source>
        <dbReference type="SAM" id="MobiDB-lite"/>
    </source>
</evidence>
<dbReference type="Pfam" id="PF00640">
    <property type="entry name" value="PID"/>
    <property type="match status" value="1"/>
</dbReference>
<keyword evidence="5" id="KW-0539">Nucleus</keyword>
<evidence type="ECO:0000256" key="1">
    <source>
        <dbReference type="ARBA" id="ARBA00004123"/>
    </source>
</evidence>
<gene>
    <name evidence="12" type="ORF">HOLleu_04873</name>
</gene>
<dbReference type="PROSITE" id="PS50003">
    <property type="entry name" value="PH_DOMAIN"/>
    <property type="match status" value="1"/>
</dbReference>
<dbReference type="Gene3D" id="2.30.29.30">
    <property type="entry name" value="Pleckstrin-homology domain (PH domain)/Phosphotyrosine-binding domain (PTB)"/>
    <property type="match status" value="2"/>
</dbReference>
<evidence type="ECO:0000256" key="7">
    <source>
        <dbReference type="ARBA" id="ARBA00023306"/>
    </source>
</evidence>
<evidence type="ECO:0000256" key="2">
    <source>
        <dbReference type="ARBA" id="ARBA00004220"/>
    </source>
</evidence>
<feature type="compositionally biased region" description="Polar residues" evidence="9">
    <location>
        <begin position="750"/>
        <end position="763"/>
    </location>
</feature>
<dbReference type="PROSITE" id="PS01179">
    <property type="entry name" value="PID"/>
    <property type="match status" value="1"/>
</dbReference>
<dbReference type="SUPFAM" id="SSF50729">
    <property type="entry name" value="PH domain-like"/>
    <property type="match status" value="2"/>
</dbReference>
<feature type="region of interest" description="Disordered" evidence="9">
    <location>
        <begin position="404"/>
        <end position="510"/>
    </location>
</feature>
<feature type="compositionally biased region" description="Pro residues" evidence="9">
    <location>
        <begin position="446"/>
        <end position="455"/>
    </location>
</feature>
<dbReference type="InterPro" id="IPR006020">
    <property type="entry name" value="PTB/PI_dom"/>
</dbReference>
<feature type="domain" description="PH" evidence="11">
    <location>
        <begin position="283"/>
        <end position="381"/>
    </location>
</feature>
<dbReference type="InterPro" id="IPR027267">
    <property type="entry name" value="AH/BAR_dom_sf"/>
</dbReference>
<evidence type="ECO:0000256" key="4">
    <source>
        <dbReference type="ARBA" id="ARBA00004466"/>
    </source>
</evidence>
<dbReference type="OrthoDB" id="10070851at2759"/>
<feature type="compositionally biased region" description="Basic and acidic residues" evidence="9">
    <location>
        <begin position="426"/>
        <end position="436"/>
    </location>
</feature>
<keyword evidence="13" id="KW-1185">Reference proteome</keyword>
<dbReference type="InterPro" id="IPR011993">
    <property type="entry name" value="PH-like_dom_sf"/>
</dbReference>
<feature type="region of interest" description="Disordered" evidence="9">
    <location>
        <begin position="660"/>
        <end position="736"/>
    </location>
</feature>
<evidence type="ECO:0000259" key="11">
    <source>
        <dbReference type="PROSITE" id="PS50003"/>
    </source>
</evidence>
<evidence type="ECO:0000256" key="5">
    <source>
        <dbReference type="ARBA" id="ARBA00023242"/>
    </source>
</evidence>
<dbReference type="PANTHER" id="PTHR46415">
    <property type="entry name" value="ADAPTOR PROTEIN, PHOSPHOTYROSINE INTERACTION, PH DOMAIN AND LEUCINE ZIPPER-CONTAINING 2"/>
    <property type="match status" value="1"/>
</dbReference>
<evidence type="ECO:0000259" key="10">
    <source>
        <dbReference type="PROSITE" id="PS01179"/>
    </source>
</evidence>
<keyword evidence="7" id="KW-0131">Cell cycle</keyword>
<protein>
    <submittedName>
        <fullName evidence="12">DCC-interacting protein 13-alpha</fullName>
    </submittedName>
</protein>
<organism evidence="12 13">
    <name type="scientific">Holothuria leucospilota</name>
    <name type="common">Black long sea cucumber</name>
    <name type="synonym">Mertensiothuria leucospilota</name>
    <dbReference type="NCBI Taxonomy" id="206669"/>
    <lineage>
        <taxon>Eukaryota</taxon>
        <taxon>Metazoa</taxon>
        <taxon>Echinodermata</taxon>
        <taxon>Eleutherozoa</taxon>
        <taxon>Echinozoa</taxon>
        <taxon>Holothuroidea</taxon>
        <taxon>Aspidochirotacea</taxon>
        <taxon>Aspidochirotida</taxon>
        <taxon>Holothuriidae</taxon>
        <taxon>Holothuria</taxon>
    </lineage>
</organism>
<name>A0A9Q1CJ43_HOLLE</name>
<dbReference type="SUPFAM" id="SSF103657">
    <property type="entry name" value="BAR/IMD domain-like"/>
    <property type="match status" value="1"/>
</dbReference>
<dbReference type="GO" id="GO:0001726">
    <property type="term" value="C:ruffle"/>
    <property type="evidence" value="ECO:0007669"/>
    <property type="project" value="UniProtKB-SubCell"/>
</dbReference>
<keyword evidence="8" id="KW-0968">Cytoplasmic vesicle</keyword>
<feature type="compositionally biased region" description="Polar residues" evidence="9">
    <location>
        <begin position="660"/>
        <end position="670"/>
    </location>
</feature>
<dbReference type="GO" id="GO:0005634">
    <property type="term" value="C:nucleus"/>
    <property type="evidence" value="ECO:0007669"/>
    <property type="project" value="UniProtKB-SubCell"/>
</dbReference>
<feature type="region of interest" description="Disordered" evidence="9">
    <location>
        <begin position="819"/>
        <end position="890"/>
    </location>
</feature>
<reference evidence="12" key="1">
    <citation type="submission" date="2021-10" db="EMBL/GenBank/DDBJ databases">
        <title>Tropical sea cucumber genome reveals ecological adaptation and Cuvierian tubules defense mechanism.</title>
        <authorList>
            <person name="Chen T."/>
        </authorList>
    </citation>
    <scope>NUCLEOTIDE SEQUENCE</scope>
    <source>
        <strain evidence="12">Nanhai2018</strain>
        <tissue evidence="12">Muscle</tissue>
    </source>
</reference>
<evidence type="ECO:0000256" key="6">
    <source>
        <dbReference type="ARBA" id="ARBA00023273"/>
    </source>
</evidence>
<dbReference type="InterPro" id="IPR001849">
    <property type="entry name" value="PH_domain"/>
</dbReference>
<feature type="domain" description="PID" evidence="10">
    <location>
        <begin position="526"/>
        <end position="651"/>
    </location>
</feature>
<accession>A0A9Q1CJ43</accession>
<dbReference type="AlphaFoldDB" id="A0A9Q1CJ43"/>
<sequence>MSGMQTLRLQDAKDDSPQTRTLLNLFEQDALVMVDYVSQVTSLFQDLIAAQQHSMVSLRALSEKLLEFEKWGPSFPLGRDDSILVLTLQQFGVTLEKLSVVHEVLTRQLTSHITPLHEFANLEKANISRFQQLCQQSEEVHEQVLAKYSRLSKRKELETKACIESTEELHKARRDVLKNTMERYTNLNKLQYKRTTCLLEPFIGAFEAFKQFQTTGTNVHSKDFHDYVGDIKASVSSVQMEMTKFLDKAAAEMVDMDQSSHYYFVPEPTPDMQLKAKPVNKKLHQKGGYLWIRTKSGLSHKWERKYFFTQGSNLMSQGKGEIAGSLIIDLERCIVQPADVDDRRFVFQLNDTVDVKRVVILQAISGSEREEWIYTIRNINTGYANESGTTQKLSPELLPKLPYSEQQNKTSHQPASQPLKLSIPQKVDKGKGDSHHSQKSKSLPKGVPPTPPPSPLDSFLPDTPIQFDMISPVMDTVPLGQQPPPPSPEKNGQVGPPKRINPFNESSSQIRDDQLKASIPGFIQMFTVRFLGSMQVATDKGSEVIMNTIRNIMTARAIHNIFKTTESNFIITRQNIRIEDLSSKTVKAIIPLQDISFWSAHHENKRWFAFISHARQEGGIQPKFTCQVFETDTLAEDICKSLSMAAEIAFKAAMMQKSVPYQGSQQNNNRRASDPSHGRLVGSGNSGRPTWIDRHRGATSNGSKKAADLGPYTLPREYPPSTGSGQTYLAPAKGLQGTSPTAFQAAYLQPSSTGMGLSPGQQHPSQGPSLVPSQQQPLSQEVGLSPVHQSSPRGVELVPDLQPSTQTLGLIGGQFSATQGHGVLGQHPPLQGIGQFTGETPSQERPGLNGDPSLLPVASLSLQPDQPHNLLPGTERGEKPLEPQVDLNPN</sequence>
<evidence type="ECO:0000313" key="12">
    <source>
        <dbReference type="EMBL" id="KAJ8046256.1"/>
    </source>
</evidence>
<evidence type="ECO:0000256" key="3">
    <source>
        <dbReference type="ARBA" id="ARBA00004262"/>
    </source>
</evidence>
<dbReference type="Pfam" id="PF16746">
    <property type="entry name" value="BAR_3"/>
    <property type="match status" value="1"/>
</dbReference>
<comment type="caution">
    <text evidence="12">The sequence shown here is derived from an EMBL/GenBank/DDBJ whole genome shotgun (WGS) entry which is preliminary data.</text>
</comment>
<dbReference type="Pfam" id="PF00169">
    <property type="entry name" value="PH"/>
    <property type="match status" value="1"/>
</dbReference>
<dbReference type="Proteomes" id="UP001152320">
    <property type="component" value="Chromosome 2"/>
</dbReference>
<feature type="region of interest" description="Disordered" evidence="9">
    <location>
        <begin position="750"/>
        <end position="798"/>
    </location>
</feature>
<dbReference type="SMART" id="SM00462">
    <property type="entry name" value="PTB"/>
    <property type="match status" value="1"/>
</dbReference>
<dbReference type="Gene3D" id="1.20.1270.60">
    <property type="entry name" value="Arfaptin homology (AH) domain/BAR domain"/>
    <property type="match status" value="1"/>
</dbReference>
<proteinExistence type="predicted"/>
<feature type="compositionally biased region" description="Low complexity" evidence="9">
    <location>
        <begin position="764"/>
        <end position="780"/>
    </location>
</feature>
<dbReference type="GO" id="GO:0023052">
    <property type="term" value="P:signaling"/>
    <property type="evidence" value="ECO:0007669"/>
    <property type="project" value="TreeGrafter"/>
</dbReference>
<dbReference type="InterPro" id="IPR004148">
    <property type="entry name" value="BAR_dom"/>
</dbReference>
<comment type="subcellular location">
    <subcellularLocation>
        <location evidence="4">Cell projection</location>
        <location evidence="4">Ruffle</location>
    </subcellularLocation>
    <subcellularLocation>
        <location evidence="3">Cytoplasmic vesicle</location>
        <location evidence="3">Phagosome</location>
    </subcellularLocation>
    <subcellularLocation>
        <location evidence="2">Early endosome membrane</location>
        <topology evidence="2">Peripheral membrane protein</topology>
    </subcellularLocation>
    <subcellularLocation>
        <location evidence="1">Nucleus</location>
    </subcellularLocation>
</comment>
<dbReference type="GO" id="GO:0031901">
    <property type="term" value="C:early endosome membrane"/>
    <property type="evidence" value="ECO:0007669"/>
    <property type="project" value="UniProtKB-SubCell"/>
</dbReference>
<dbReference type="GO" id="GO:0045335">
    <property type="term" value="C:phagocytic vesicle"/>
    <property type="evidence" value="ECO:0007669"/>
    <property type="project" value="UniProtKB-SubCell"/>
</dbReference>
<keyword evidence="6" id="KW-0966">Cell projection</keyword>
<dbReference type="PANTHER" id="PTHR46415:SF2">
    <property type="entry name" value="BETA, PUTATIVE-RELATED"/>
    <property type="match status" value="1"/>
</dbReference>
<feature type="compositionally biased region" description="Polar residues" evidence="9">
    <location>
        <begin position="404"/>
        <end position="416"/>
    </location>
</feature>
<dbReference type="SMART" id="SM00233">
    <property type="entry name" value="PH"/>
    <property type="match status" value="1"/>
</dbReference>
<dbReference type="InterPro" id="IPR047181">
    <property type="entry name" value="DP13A/B"/>
</dbReference>
<evidence type="ECO:0000256" key="8">
    <source>
        <dbReference type="ARBA" id="ARBA00023329"/>
    </source>
</evidence>
<dbReference type="EMBL" id="JAIZAY010000002">
    <property type="protein sequence ID" value="KAJ8046256.1"/>
    <property type="molecule type" value="Genomic_DNA"/>
</dbReference>